<evidence type="ECO:0000256" key="8">
    <source>
        <dbReference type="ARBA" id="ARBA00022989"/>
    </source>
</evidence>
<evidence type="ECO:0000256" key="5">
    <source>
        <dbReference type="ARBA" id="ARBA00022500"/>
    </source>
</evidence>
<proteinExistence type="inferred from homology"/>
<dbReference type="EMBL" id="SJDU01000357">
    <property type="protein sequence ID" value="TKZ30413.1"/>
    <property type="molecule type" value="Genomic_DNA"/>
</dbReference>
<keyword evidence="8 10" id="KW-1133">Transmembrane helix</keyword>
<feature type="region of interest" description="Disordered" evidence="11">
    <location>
        <begin position="1"/>
        <end position="21"/>
    </location>
</feature>
<keyword evidence="13" id="KW-1185">Reference proteome</keyword>
<evidence type="ECO:0000256" key="10">
    <source>
        <dbReference type="RuleBase" id="RU364125"/>
    </source>
</evidence>
<evidence type="ECO:0000256" key="4">
    <source>
        <dbReference type="ARBA" id="ARBA00022475"/>
    </source>
</evidence>
<keyword evidence="6 10" id="KW-0812">Transmembrane</keyword>
<keyword evidence="12" id="KW-0966">Cell projection</keyword>
<evidence type="ECO:0000256" key="3">
    <source>
        <dbReference type="ARBA" id="ARBA00008281"/>
    </source>
</evidence>
<evidence type="ECO:0000256" key="9">
    <source>
        <dbReference type="ARBA" id="ARBA00023136"/>
    </source>
</evidence>
<protein>
    <recommendedName>
        <fullName evidence="10">Flagellar protein FliL</fullName>
    </recommendedName>
</protein>
<dbReference type="PANTHER" id="PTHR35091">
    <property type="entry name" value="FLAGELLAR PROTEIN FLIL"/>
    <property type="match status" value="1"/>
</dbReference>
<evidence type="ECO:0000256" key="1">
    <source>
        <dbReference type="ARBA" id="ARBA00002254"/>
    </source>
</evidence>
<feature type="compositionally biased region" description="Acidic residues" evidence="11">
    <location>
        <begin position="1"/>
        <end position="17"/>
    </location>
</feature>
<keyword evidence="12" id="KW-0969">Cilium</keyword>
<sequence length="180" mass="20134">MAEEENLELEEGEEEQAEEKPKKKFTISPMVIKILMIIAAILVVALISGVIAFVVSRGVGRASGVQGGIADDMIKQPPPTYFPITPDFNANTADVDVTRYVKVSIVLTYTANAKQLAVELPERVYMIKDRVYSIIRSYNFDQLRTNEGIEQLKADIKREINSMLRNGQIDDVLFVDLILS</sequence>
<accession>A0ABY2TNK1</accession>
<gene>
    <name evidence="12" type="ORF">EZH24_10460</name>
</gene>
<comment type="subcellular location">
    <subcellularLocation>
        <location evidence="2">Cell membrane</location>
        <topology evidence="2">Single-pass membrane protein</topology>
    </subcellularLocation>
</comment>
<keyword evidence="4 10" id="KW-1003">Cell membrane</keyword>
<evidence type="ECO:0000256" key="7">
    <source>
        <dbReference type="ARBA" id="ARBA00022779"/>
    </source>
</evidence>
<dbReference type="PANTHER" id="PTHR35091:SF2">
    <property type="entry name" value="FLAGELLAR PROTEIN FLIL"/>
    <property type="match status" value="1"/>
</dbReference>
<dbReference type="Pfam" id="PF03748">
    <property type="entry name" value="FliL"/>
    <property type="match status" value="1"/>
</dbReference>
<evidence type="ECO:0000313" key="12">
    <source>
        <dbReference type="EMBL" id="TKZ30413.1"/>
    </source>
</evidence>
<feature type="transmembrane region" description="Helical" evidence="10">
    <location>
        <begin position="30"/>
        <end position="55"/>
    </location>
</feature>
<keyword evidence="7 10" id="KW-0283">Flagellar rotation</keyword>
<reference evidence="12 13" key="1">
    <citation type="journal article" date="2019" name="Anaerobe">
        <title>Brachyspira catarrhinii sp. nov., an anaerobic intestinal spirochaete isolated from vervet monkeys may have been misidentified as Brachyspira aalborgi in previous studies.</title>
        <authorList>
            <person name="Phillips N.D."/>
            <person name="La T."/>
            <person name="Hampson D.J."/>
        </authorList>
    </citation>
    <scope>NUCLEOTIDE SEQUENCE [LARGE SCALE GENOMIC DNA]</scope>
    <source>
        <strain evidence="12 13">Z12</strain>
    </source>
</reference>
<keyword evidence="9 10" id="KW-0472">Membrane</keyword>
<evidence type="ECO:0000313" key="13">
    <source>
        <dbReference type="Proteomes" id="UP000310168"/>
    </source>
</evidence>
<dbReference type="InterPro" id="IPR005503">
    <property type="entry name" value="FliL"/>
</dbReference>
<evidence type="ECO:0000256" key="2">
    <source>
        <dbReference type="ARBA" id="ARBA00004162"/>
    </source>
</evidence>
<dbReference type="Proteomes" id="UP000310168">
    <property type="component" value="Unassembled WGS sequence"/>
</dbReference>
<comment type="function">
    <text evidence="1 10">Controls the rotational direction of flagella during chemotaxis.</text>
</comment>
<evidence type="ECO:0000256" key="6">
    <source>
        <dbReference type="ARBA" id="ARBA00022692"/>
    </source>
</evidence>
<name>A0ABY2TNK1_9SPIR</name>
<evidence type="ECO:0000256" key="11">
    <source>
        <dbReference type="SAM" id="MobiDB-lite"/>
    </source>
</evidence>
<organism evidence="12 13">
    <name type="scientific">Brachyspira catarrhinii</name>
    <dbReference type="NCBI Taxonomy" id="2528966"/>
    <lineage>
        <taxon>Bacteria</taxon>
        <taxon>Pseudomonadati</taxon>
        <taxon>Spirochaetota</taxon>
        <taxon>Spirochaetia</taxon>
        <taxon>Brachyspirales</taxon>
        <taxon>Brachyspiraceae</taxon>
        <taxon>Brachyspira</taxon>
    </lineage>
</organism>
<dbReference type="RefSeq" id="WP_137999067.1">
    <property type="nucleotide sequence ID" value="NZ_SJDU01000357.1"/>
</dbReference>
<comment type="similarity">
    <text evidence="3 10">Belongs to the FliL family.</text>
</comment>
<keyword evidence="5 10" id="KW-0145">Chemotaxis</keyword>
<keyword evidence="12" id="KW-0282">Flagellum</keyword>
<comment type="caution">
    <text evidence="12">The sequence shown here is derived from an EMBL/GenBank/DDBJ whole genome shotgun (WGS) entry which is preliminary data.</text>
</comment>